<feature type="active site" description="Proton acceptor" evidence="7">
    <location>
        <position position="124"/>
    </location>
</feature>
<protein>
    <submittedName>
        <fullName evidence="14">D-alanyl-D-alanine carboxypeptidase</fullName>
    </submittedName>
</protein>
<feature type="region of interest" description="Disordered" evidence="10">
    <location>
        <begin position="24"/>
        <end position="68"/>
    </location>
</feature>
<evidence type="ECO:0000256" key="7">
    <source>
        <dbReference type="PIRSR" id="PIRSR618044-1"/>
    </source>
</evidence>
<evidence type="ECO:0000256" key="4">
    <source>
        <dbReference type="ARBA" id="ARBA00022960"/>
    </source>
</evidence>
<evidence type="ECO:0000256" key="8">
    <source>
        <dbReference type="PIRSR" id="PIRSR618044-2"/>
    </source>
</evidence>
<keyword evidence="6" id="KW-0961">Cell wall biogenesis/degradation</keyword>
<dbReference type="InterPro" id="IPR012338">
    <property type="entry name" value="Beta-lactam/transpept-like"/>
</dbReference>
<keyword evidence="3" id="KW-0378">Hydrolase</keyword>
<keyword evidence="5" id="KW-0573">Peptidoglycan synthesis</keyword>
<dbReference type="SUPFAM" id="SSF56601">
    <property type="entry name" value="beta-lactamase/transpeptidase-like"/>
    <property type="match status" value="1"/>
</dbReference>
<sequence>MRTTRRTATFLACAILIGAAQPAAWAQEESTPATSTRDTMPNTDGCPHATWPPEPRTTSEAAAAGSPAPLPVGYQGPCGVSTPAGFAVGEEVLASAWLVADLDTGEVVAMKDPHGRYRPASIIKVLLALVAIDELPLDKQVTVSAESANMEGSAAGIGAGGVYTVNDLLHGLLMASGNDTAHALAQELGGDEATLQKVNALAQQLGMNDTRVATYTGLDRPGMSSSAWDMALAYRAAFGNETFAQIVDTQSYPFPGFDDLSGFELWNDNALYLNDPEGIGGKTGYTDDANHTFVGAVNHDGRHLVAVVLDTTVNKARAWQQAQQLLHESYRFGPGTSVATLEAASSQAPTALQTPTATAQAPGGAAVAEAQAEPYSRARPWLPVLIVGAVLALAGAGIIASRALTTTPGRHRGHQGQRRRR</sequence>
<feature type="active site" evidence="7">
    <location>
        <position position="176"/>
    </location>
</feature>
<dbReference type="GO" id="GO:0009252">
    <property type="term" value="P:peptidoglycan biosynthetic process"/>
    <property type="evidence" value="ECO:0007669"/>
    <property type="project" value="UniProtKB-KW"/>
</dbReference>
<gene>
    <name evidence="14" type="ORF">EKI59_00520</name>
</gene>
<comment type="similarity">
    <text evidence="1 9">Belongs to the peptidase S11 family.</text>
</comment>
<evidence type="ECO:0000256" key="2">
    <source>
        <dbReference type="ARBA" id="ARBA00022729"/>
    </source>
</evidence>
<dbReference type="RefSeq" id="WP_144772377.1">
    <property type="nucleotide sequence ID" value="NZ_RXIR01000001.1"/>
</dbReference>
<dbReference type="Gene3D" id="3.40.710.10">
    <property type="entry name" value="DD-peptidase/beta-lactamase superfamily"/>
    <property type="match status" value="1"/>
</dbReference>
<evidence type="ECO:0000256" key="1">
    <source>
        <dbReference type="ARBA" id="ARBA00007164"/>
    </source>
</evidence>
<evidence type="ECO:0000259" key="13">
    <source>
        <dbReference type="Pfam" id="PF00768"/>
    </source>
</evidence>
<dbReference type="GO" id="GO:0006508">
    <property type="term" value="P:proteolysis"/>
    <property type="evidence" value="ECO:0007669"/>
    <property type="project" value="InterPro"/>
</dbReference>
<name>A0A6C1TZV3_9CORY</name>
<evidence type="ECO:0000256" key="9">
    <source>
        <dbReference type="RuleBase" id="RU004016"/>
    </source>
</evidence>
<comment type="caution">
    <text evidence="14">The sequence shown here is derived from an EMBL/GenBank/DDBJ whole genome shotgun (WGS) entry which is preliminary data.</text>
</comment>
<feature type="transmembrane region" description="Helical" evidence="11">
    <location>
        <begin position="381"/>
        <end position="404"/>
    </location>
</feature>
<evidence type="ECO:0000313" key="15">
    <source>
        <dbReference type="Proteomes" id="UP000336646"/>
    </source>
</evidence>
<evidence type="ECO:0000256" key="6">
    <source>
        <dbReference type="ARBA" id="ARBA00023316"/>
    </source>
</evidence>
<evidence type="ECO:0000256" key="12">
    <source>
        <dbReference type="SAM" id="SignalP"/>
    </source>
</evidence>
<dbReference type="Proteomes" id="UP000336646">
    <property type="component" value="Unassembled WGS sequence"/>
</dbReference>
<keyword evidence="2 12" id="KW-0732">Signal</keyword>
<keyword evidence="11" id="KW-0812">Transmembrane</keyword>
<dbReference type="Pfam" id="PF00768">
    <property type="entry name" value="Peptidase_S11"/>
    <property type="match status" value="1"/>
</dbReference>
<dbReference type="PRINTS" id="PR00725">
    <property type="entry name" value="DADACBPTASE1"/>
</dbReference>
<evidence type="ECO:0000256" key="3">
    <source>
        <dbReference type="ARBA" id="ARBA00022801"/>
    </source>
</evidence>
<evidence type="ECO:0000256" key="10">
    <source>
        <dbReference type="SAM" id="MobiDB-lite"/>
    </source>
</evidence>
<dbReference type="PANTHER" id="PTHR21581:SF33">
    <property type="entry name" value="D-ALANYL-D-ALANINE CARBOXYPEPTIDASE DACB"/>
    <property type="match status" value="1"/>
</dbReference>
<feature type="active site" description="Acyl-ester intermediate" evidence="7">
    <location>
        <position position="121"/>
    </location>
</feature>
<dbReference type="GO" id="GO:0071555">
    <property type="term" value="P:cell wall organization"/>
    <property type="evidence" value="ECO:0007669"/>
    <property type="project" value="UniProtKB-KW"/>
</dbReference>
<keyword evidence="14" id="KW-0645">Protease</keyword>
<keyword evidence="11" id="KW-1133">Transmembrane helix</keyword>
<dbReference type="OrthoDB" id="3663940at2"/>
<keyword evidence="14" id="KW-0121">Carboxypeptidase</keyword>
<dbReference type="PANTHER" id="PTHR21581">
    <property type="entry name" value="D-ALANYL-D-ALANINE CARBOXYPEPTIDASE"/>
    <property type="match status" value="1"/>
</dbReference>
<reference evidence="14 15" key="1">
    <citation type="submission" date="2018-12" db="EMBL/GenBank/DDBJ databases">
        <title>Corynebacterium sanguinis sp. nov., a clinically-associated and environmental corynebacterium.</title>
        <authorList>
            <person name="Gonzales-Siles L."/>
            <person name="Jaen-Luchoro D."/>
            <person name="Cardew S."/>
            <person name="Inganas E."/>
            <person name="Ohlen M."/>
            <person name="Jensie-Markopolous S."/>
            <person name="Pinyeiro-Iglesias B."/>
            <person name="Molin K."/>
            <person name="Skovbjerg S."/>
            <person name="Svensson-Stadler L."/>
            <person name="Funke G."/>
            <person name="Moore E.R.B."/>
        </authorList>
    </citation>
    <scope>NUCLEOTIDE SEQUENCE [LARGE SCALE GENOMIC DNA]</scope>
    <source>
        <strain evidence="14 15">58734</strain>
    </source>
</reference>
<keyword evidence="4" id="KW-0133">Cell shape</keyword>
<accession>A0A6C1TZV3</accession>
<organism evidence="14 15">
    <name type="scientific">Corynebacterium sanguinis</name>
    <dbReference type="NCBI Taxonomy" id="2594913"/>
    <lineage>
        <taxon>Bacteria</taxon>
        <taxon>Bacillati</taxon>
        <taxon>Actinomycetota</taxon>
        <taxon>Actinomycetes</taxon>
        <taxon>Mycobacteriales</taxon>
        <taxon>Corynebacteriaceae</taxon>
        <taxon>Corynebacterium</taxon>
    </lineage>
</organism>
<feature type="compositionally biased region" description="Polar residues" evidence="10">
    <location>
        <begin position="28"/>
        <end position="42"/>
    </location>
</feature>
<feature type="chain" id="PRO_5025372731" evidence="12">
    <location>
        <begin position="27"/>
        <end position="421"/>
    </location>
</feature>
<keyword evidence="11" id="KW-0472">Membrane</keyword>
<dbReference type="InterPro" id="IPR018044">
    <property type="entry name" value="Peptidase_S11"/>
</dbReference>
<feature type="domain" description="Peptidase S11 D-alanyl-D-alanine carboxypeptidase A N-terminal" evidence="13">
    <location>
        <begin position="91"/>
        <end position="311"/>
    </location>
</feature>
<dbReference type="GO" id="GO:0008360">
    <property type="term" value="P:regulation of cell shape"/>
    <property type="evidence" value="ECO:0007669"/>
    <property type="project" value="UniProtKB-KW"/>
</dbReference>
<evidence type="ECO:0000256" key="5">
    <source>
        <dbReference type="ARBA" id="ARBA00022984"/>
    </source>
</evidence>
<dbReference type="EMBL" id="RXIR01000001">
    <property type="protein sequence ID" value="TVS30306.1"/>
    <property type="molecule type" value="Genomic_DNA"/>
</dbReference>
<evidence type="ECO:0000313" key="14">
    <source>
        <dbReference type="EMBL" id="TVS30306.1"/>
    </source>
</evidence>
<dbReference type="AlphaFoldDB" id="A0A6C1TZV3"/>
<feature type="binding site" evidence="8">
    <location>
        <position position="282"/>
    </location>
    <ligand>
        <name>substrate</name>
    </ligand>
</feature>
<proteinExistence type="inferred from homology"/>
<dbReference type="InterPro" id="IPR001967">
    <property type="entry name" value="Peptidase_S11_N"/>
</dbReference>
<dbReference type="GO" id="GO:0009002">
    <property type="term" value="F:serine-type D-Ala-D-Ala carboxypeptidase activity"/>
    <property type="evidence" value="ECO:0007669"/>
    <property type="project" value="InterPro"/>
</dbReference>
<feature type="signal peptide" evidence="12">
    <location>
        <begin position="1"/>
        <end position="26"/>
    </location>
</feature>
<evidence type="ECO:0000256" key="11">
    <source>
        <dbReference type="SAM" id="Phobius"/>
    </source>
</evidence>